<evidence type="ECO:0000313" key="2">
    <source>
        <dbReference type="EMBL" id="TKK75321.1"/>
    </source>
</evidence>
<evidence type="ECO:0000259" key="1">
    <source>
        <dbReference type="Pfam" id="PF11706"/>
    </source>
</evidence>
<dbReference type="Pfam" id="PF11706">
    <property type="entry name" value="zf-CGNR"/>
    <property type="match status" value="1"/>
</dbReference>
<dbReference type="InterPro" id="IPR021005">
    <property type="entry name" value="Znf_CGNR"/>
</dbReference>
<gene>
    <name evidence="2" type="ORF">FDA38_33470</name>
</gene>
<comment type="caution">
    <text evidence="2">The sequence shown here is derived from an EMBL/GenBank/DDBJ whole genome shotgun (WGS) entry which is preliminary data.</text>
</comment>
<protein>
    <submittedName>
        <fullName evidence="2">CGNR zinc finger domain-containing protein</fullName>
    </submittedName>
</protein>
<dbReference type="PANTHER" id="PTHR35525:SF3">
    <property type="entry name" value="BLL6575 PROTEIN"/>
    <property type="match status" value="1"/>
</dbReference>
<dbReference type="Proteomes" id="UP000305836">
    <property type="component" value="Unassembled WGS sequence"/>
</dbReference>
<dbReference type="Pfam" id="PF07336">
    <property type="entry name" value="ABATE"/>
    <property type="match status" value="1"/>
</dbReference>
<keyword evidence="3" id="KW-1185">Reference proteome</keyword>
<dbReference type="AlphaFoldDB" id="A0A4U3LIB8"/>
<feature type="domain" description="Zinc finger CGNR" evidence="1">
    <location>
        <begin position="152"/>
        <end position="194"/>
    </location>
</feature>
<evidence type="ECO:0000313" key="3">
    <source>
        <dbReference type="Proteomes" id="UP000305836"/>
    </source>
</evidence>
<accession>A0A4U3LIB8</accession>
<dbReference type="OrthoDB" id="3531194at2"/>
<dbReference type="PANTHER" id="PTHR35525">
    <property type="entry name" value="BLL6575 PROTEIN"/>
    <property type="match status" value="1"/>
</dbReference>
<dbReference type="EMBL" id="SZPZ01000005">
    <property type="protein sequence ID" value="TKK75321.1"/>
    <property type="molecule type" value="Genomic_DNA"/>
</dbReference>
<organism evidence="2 3">
    <name type="scientific">Kribbella jiaozuonensis</name>
    <dbReference type="NCBI Taxonomy" id="2575441"/>
    <lineage>
        <taxon>Bacteria</taxon>
        <taxon>Bacillati</taxon>
        <taxon>Actinomycetota</taxon>
        <taxon>Actinomycetes</taxon>
        <taxon>Propionibacteriales</taxon>
        <taxon>Kribbellaceae</taxon>
        <taxon>Kribbella</taxon>
    </lineage>
</organism>
<dbReference type="RefSeq" id="WP_137258180.1">
    <property type="nucleotide sequence ID" value="NZ_JBHSPQ010000005.1"/>
</dbReference>
<dbReference type="Gene3D" id="1.10.3300.10">
    <property type="entry name" value="Jann2411-like domain"/>
    <property type="match status" value="1"/>
</dbReference>
<dbReference type="SUPFAM" id="SSF160904">
    <property type="entry name" value="Jann2411-like"/>
    <property type="match status" value="1"/>
</dbReference>
<reference evidence="2 3" key="1">
    <citation type="submission" date="2019-04" db="EMBL/GenBank/DDBJ databases">
        <title>Kribbella sp. NEAU-THZ 27 nov., a novel actinomycete isolated from soil.</title>
        <authorList>
            <person name="Duan L."/>
        </authorList>
    </citation>
    <scope>NUCLEOTIDE SEQUENCE [LARGE SCALE GENOMIC DNA]</scope>
    <source>
        <strain evidence="3">NEAU-THZ27</strain>
    </source>
</reference>
<name>A0A4U3LIB8_9ACTN</name>
<dbReference type="InterPro" id="IPR023286">
    <property type="entry name" value="ABATE_dom_sf"/>
</dbReference>
<dbReference type="InterPro" id="IPR010852">
    <property type="entry name" value="ABATE"/>
</dbReference>
<proteinExistence type="predicted"/>
<sequence>MTGQVSFDSHARSVLAASVEYVNRLTPGYSGGVAYAAPADDPESVTAAVADALTAIGYPPKSVPVDDARRLVALARRMRIVFECAAADDLDAAATEINQLLLDTNARPQLDRGRDRPWSLHFHGPDEQLANGWAAGCAAGLALAVGSDLAGRLGVCAAPQCDRVFVDVSKNGQRRFCSPQCQSRVKAAAHRARQNPANTSGSAEN</sequence>